<gene>
    <name evidence="3" type="ORF">DJ010_13785</name>
</gene>
<feature type="transmembrane region" description="Helical" evidence="2">
    <location>
        <begin position="38"/>
        <end position="59"/>
    </location>
</feature>
<sequence>MTGQRLRDLLEERVADLPVTDLVDGAWDRARAVRRRRAAGVGGAVAVLAVVGATTAVVAGGDEATPTPPPADSSSDAPSPPAPDPDGPQAERAGTYGGVPVWWALTVAEETELPQVEGSGLPAEIDLDSSRGEVPPGFRAVALFQLWGERPGEVVAIGADGASYTLDVSRLERYAERGNVLPPLSAESLSPDGEHAFFRQDGALEVYTFGTRTWTTIDVPGADVERTRWEQAALEVTTIGGGVGLSYYSPAGQLIRSTTELPQGYTGPRWQDEHYGPLERLVGEGAQGLYLAGPVAAMDGTGFESVDAVAAGGVGEPDALLAMPPETSGGRWKQCCAVVGWLDRETVLFESRHEHARVLAWRVGTPEVFRVSDVVGWTPGKESYVASFADLTTGGR</sequence>
<name>A0A316TCU5_9ACTN</name>
<evidence type="ECO:0000313" key="4">
    <source>
        <dbReference type="Proteomes" id="UP000245507"/>
    </source>
</evidence>
<keyword evidence="2" id="KW-1133">Transmembrane helix</keyword>
<keyword evidence="2" id="KW-0812">Transmembrane</keyword>
<dbReference type="RefSeq" id="WP_109694712.1">
    <property type="nucleotide sequence ID" value="NZ_QGDD01000006.1"/>
</dbReference>
<keyword evidence="2" id="KW-0472">Membrane</keyword>
<proteinExistence type="predicted"/>
<dbReference type="EMBL" id="QGDD01000006">
    <property type="protein sequence ID" value="PWN02193.1"/>
    <property type="molecule type" value="Genomic_DNA"/>
</dbReference>
<reference evidence="3 4" key="1">
    <citation type="submission" date="2018-05" db="EMBL/GenBank/DDBJ databases">
        <title>Nocardioides silvaticus genome.</title>
        <authorList>
            <person name="Li C."/>
            <person name="Wang G."/>
        </authorList>
    </citation>
    <scope>NUCLEOTIDE SEQUENCE [LARGE SCALE GENOMIC DNA]</scope>
    <source>
        <strain evidence="3 4">CCTCC AB 2018079</strain>
    </source>
</reference>
<comment type="caution">
    <text evidence="3">The sequence shown here is derived from an EMBL/GenBank/DDBJ whole genome shotgun (WGS) entry which is preliminary data.</text>
</comment>
<dbReference type="OrthoDB" id="4855658at2"/>
<evidence type="ECO:0000313" key="3">
    <source>
        <dbReference type="EMBL" id="PWN02193.1"/>
    </source>
</evidence>
<keyword evidence="4" id="KW-1185">Reference proteome</keyword>
<evidence type="ECO:0000256" key="2">
    <source>
        <dbReference type="SAM" id="Phobius"/>
    </source>
</evidence>
<organism evidence="3 4">
    <name type="scientific">Nocardioides silvaticus</name>
    <dbReference type="NCBI Taxonomy" id="2201891"/>
    <lineage>
        <taxon>Bacteria</taxon>
        <taxon>Bacillati</taxon>
        <taxon>Actinomycetota</taxon>
        <taxon>Actinomycetes</taxon>
        <taxon>Propionibacteriales</taxon>
        <taxon>Nocardioidaceae</taxon>
        <taxon>Nocardioides</taxon>
    </lineage>
</organism>
<accession>A0A316TCU5</accession>
<feature type="region of interest" description="Disordered" evidence="1">
    <location>
        <begin position="60"/>
        <end position="95"/>
    </location>
</feature>
<protein>
    <submittedName>
        <fullName evidence="3">Uncharacterized protein</fullName>
    </submittedName>
</protein>
<evidence type="ECO:0000256" key="1">
    <source>
        <dbReference type="SAM" id="MobiDB-lite"/>
    </source>
</evidence>
<dbReference type="Proteomes" id="UP000245507">
    <property type="component" value="Unassembled WGS sequence"/>
</dbReference>
<dbReference type="AlphaFoldDB" id="A0A316TCU5"/>